<dbReference type="GO" id="GO:0005615">
    <property type="term" value="C:extracellular space"/>
    <property type="evidence" value="ECO:0007669"/>
    <property type="project" value="TreeGrafter"/>
</dbReference>
<name>A0A0N0U5P2_9HYME</name>
<dbReference type="PANTHER" id="PTHR12027">
    <property type="entry name" value="WNT RELATED"/>
    <property type="match status" value="1"/>
</dbReference>
<sequence>MTVMKRSATKAWLILFLLLIHDGRCIKWLNSMHSINVKKIFLSQAQLEKLSSYRHYKFIANRFLSIRRASRTRAIIKLIGGKTIYSSFVIPSTSCQTCCISGGPARQDLAQIASKIVYKTMQQLYHCTFYAQRNTLALGRTGDGYSWTKEACTSVKSSGLLERKQARACRAAPDVMPSLVQAARDTSTVCQQAFRHRRWNCSSIERAPDYTPELLTGTREQAFVYAMSAAAAVWRLARGCALGSLAACSCATPPRREPLNSFKWGGCGDDVRSASRMAKRFLQGATPPGTGLGSSGPAAAGSRLLRRYATAAEVRPRSGGRLPPLYHHDNLLYTTKSPDYCLPDKKRGSLGTVGRQCNGSSTGYEGCEYLCCGRGHVTRTEEVLERCDCKYISCCYVKCKTCRKIMKTYECK</sequence>
<dbReference type="AlphaFoldDB" id="A0A0N0U5P2"/>
<proteinExistence type="inferred from homology"/>
<feature type="signal peptide" evidence="10">
    <location>
        <begin position="1"/>
        <end position="25"/>
    </location>
</feature>
<keyword evidence="4" id="KW-0964">Secreted</keyword>
<evidence type="ECO:0000256" key="2">
    <source>
        <dbReference type="ARBA" id="ARBA00005683"/>
    </source>
</evidence>
<dbReference type="PANTHER" id="PTHR12027:SF102">
    <property type="entry name" value="PROTEIN WNT"/>
    <property type="match status" value="1"/>
</dbReference>
<keyword evidence="12" id="KW-1185">Reference proteome</keyword>
<evidence type="ECO:0000256" key="3">
    <source>
        <dbReference type="ARBA" id="ARBA00022473"/>
    </source>
</evidence>
<evidence type="ECO:0000256" key="8">
    <source>
        <dbReference type="ARBA" id="ARBA00023288"/>
    </source>
</evidence>
<comment type="similarity">
    <text evidence="2 9">Belongs to the Wnt family.</text>
</comment>
<evidence type="ECO:0000256" key="5">
    <source>
        <dbReference type="ARBA" id="ARBA00022530"/>
    </source>
</evidence>
<gene>
    <name evidence="11" type="ORF">WN51_14350</name>
</gene>
<comment type="function">
    <text evidence="9">Ligand for members of the frizzled family of seven transmembrane receptors.</text>
</comment>
<evidence type="ECO:0000256" key="1">
    <source>
        <dbReference type="ARBA" id="ARBA00004498"/>
    </source>
</evidence>
<keyword evidence="10" id="KW-0732">Signal</keyword>
<dbReference type="GO" id="GO:0030182">
    <property type="term" value="P:neuron differentiation"/>
    <property type="evidence" value="ECO:0007669"/>
    <property type="project" value="TreeGrafter"/>
</dbReference>
<dbReference type="CDD" id="cd19343">
    <property type="entry name" value="Wnt_Wnt11"/>
    <property type="match status" value="1"/>
</dbReference>
<comment type="subcellular location">
    <subcellularLocation>
        <location evidence="1 9">Secreted</location>
        <location evidence="1 9">Extracellular space</location>
        <location evidence="1 9">Extracellular matrix</location>
    </subcellularLocation>
</comment>
<dbReference type="SMART" id="SM00097">
    <property type="entry name" value="WNT1"/>
    <property type="match status" value="1"/>
</dbReference>
<evidence type="ECO:0000256" key="9">
    <source>
        <dbReference type="RuleBase" id="RU003500"/>
    </source>
</evidence>
<evidence type="ECO:0000256" key="10">
    <source>
        <dbReference type="SAM" id="SignalP"/>
    </source>
</evidence>
<dbReference type="GO" id="GO:0005109">
    <property type="term" value="F:frizzled binding"/>
    <property type="evidence" value="ECO:0007669"/>
    <property type="project" value="TreeGrafter"/>
</dbReference>
<dbReference type="STRING" id="166423.A0A0N0U5P2"/>
<dbReference type="OrthoDB" id="5945655at2759"/>
<accession>A0A0N0U5P2</accession>
<evidence type="ECO:0000313" key="12">
    <source>
        <dbReference type="Proteomes" id="UP000053105"/>
    </source>
</evidence>
<keyword evidence="8" id="KW-0449">Lipoprotein</keyword>
<dbReference type="GO" id="GO:0060070">
    <property type="term" value="P:canonical Wnt signaling pathway"/>
    <property type="evidence" value="ECO:0007669"/>
    <property type="project" value="TreeGrafter"/>
</dbReference>
<dbReference type="EMBL" id="KQ435778">
    <property type="protein sequence ID" value="KOX74858.1"/>
    <property type="molecule type" value="Genomic_DNA"/>
</dbReference>
<dbReference type="GO" id="GO:0060560">
    <property type="term" value="P:developmental growth involved in morphogenesis"/>
    <property type="evidence" value="ECO:0007669"/>
    <property type="project" value="UniProtKB-ARBA"/>
</dbReference>
<keyword evidence="5" id="KW-0272">Extracellular matrix</keyword>
<evidence type="ECO:0000256" key="4">
    <source>
        <dbReference type="ARBA" id="ARBA00022525"/>
    </source>
</evidence>
<dbReference type="Gene3D" id="3.30.2460.20">
    <property type="match status" value="1"/>
</dbReference>
<dbReference type="Proteomes" id="UP000053105">
    <property type="component" value="Unassembled WGS sequence"/>
</dbReference>
<organism evidence="11 12">
    <name type="scientific">Melipona quadrifasciata</name>
    <dbReference type="NCBI Taxonomy" id="166423"/>
    <lineage>
        <taxon>Eukaryota</taxon>
        <taxon>Metazoa</taxon>
        <taxon>Ecdysozoa</taxon>
        <taxon>Arthropoda</taxon>
        <taxon>Hexapoda</taxon>
        <taxon>Insecta</taxon>
        <taxon>Pterygota</taxon>
        <taxon>Neoptera</taxon>
        <taxon>Endopterygota</taxon>
        <taxon>Hymenoptera</taxon>
        <taxon>Apocrita</taxon>
        <taxon>Aculeata</taxon>
        <taxon>Apoidea</taxon>
        <taxon>Anthophila</taxon>
        <taxon>Apidae</taxon>
        <taxon>Melipona</taxon>
    </lineage>
</organism>
<feature type="chain" id="PRO_5005860139" description="Protein Wnt" evidence="10">
    <location>
        <begin position="26"/>
        <end position="412"/>
    </location>
</feature>
<dbReference type="GO" id="GO:0045165">
    <property type="term" value="P:cell fate commitment"/>
    <property type="evidence" value="ECO:0007669"/>
    <property type="project" value="TreeGrafter"/>
</dbReference>
<dbReference type="GO" id="GO:0000902">
    <property type="term" value="P:cell morphogenesis"/>
    <property type="evidence" value="ECO:0007669"/>
    <property type="project" value="UniProtKB-ARBA"/>
</dbReference>
<evidence type="ECO:0000256" key="6">
    <source>
        <dbReference type="ARBA" id="ARBA00022687"/>
    </source>
</evidence>
<keyword evidence="3 9" id="KW-0217">Developmental protein</keyword>
<evidence type="ECO:0000256" key="7">
    <source>
        <dbReference type="ARBA" id="ARBA00023157"/>
    </source>
</evidence>
<keyword evidence="6 9" id="KW-0879">Wnt signaling pathway</keyword>
<evidence type="ECO:0000313" key="11">
    <source>
        <dbReference type="EMBL" id="KOX74858.1"/>
    </source>
</evidence>
<dbReference type="InterPro" id="IPR005817">
    <property type="entry name" value="Wnt"/>
</dbReference>
<protein>
    <recommendedName>
        <fullName evidence="9">Protein Wnt</fullName>
    </recommendedName>
</protein>
<reference evidence="11 12" key="1">
    <citation type="submission" date="2015-07" db="EMBL/GenBank/DDBJ databases">
        <title>The genome of Melipona quadrifasciata.</title>
        <authorList>
            <person name="Pan H."/>
            <person name="Kapheim K."/>
        </authorList>
    </citation>
    <scope>NUCLEOTIDE SEQUENCE [LARGE SCALE GENOMIC DNA]</scope>
    <source>
        <strain evidence="11">0111107301</strain>
        <tissue evidence="11">Whole body</tissue>
    </source>
</reference>
<dbReference type="Pfam" id="PF00110">
    <property type="entry name" value="wnt"/>
    <property type="match status" value="2"/>
</dbReference>
<keyword evidence="7" id="KW-1015">Disulfide bond</keyword>
<dbReference type="InterPro" id="IPR043158">
    <property type="entry name" value="Wnt_C"/>
</dbReference>
<dbReference type="GO" id="GO:0005125">
    <property type="term" value="F:cytokine activity"/>
    <property type="evidence" value="ECO:0007669"/>
    <property type="project" value="TreeGrafter"/>
</dbReference>
<dbReference type="PRINTS" id="PR01349">
    <property type="entry name" value="WNTPROTEIN"/>
</dbReference>
<dbReference type="GO" id="GO:0007517">
    <property type="term" value="P:muscle organ development"/>
    <property type="evidence" value="ECO:0007669"/>
    <property type="project" value="UniProtKB-ARBA"/>
</dbReference>
<dbReference type="FunFam" id="3.30.2460.20:FF:000001">
    <property type="entry name" value="Wnt homolog"/>
    <property type="match status" value="1"/>
</dbReference>